<feature type="transmembrane region" description="Helical" evidence="6">
    <location>
        <begin position="84"/>
        <end position="105"/>
    </location>
</feature>
<evidence type="ECO:0000256" key="2">
    <source>
        <dbReference type="ARBA" id="ARBA00022448"/>
    </source>
</evidence>
<dbReference type="PANTHER" id="PTHR23501:SF191">
    <property type="entry name" value="VACUOLAR BASIC AMINO ACID TRANSPORTER 4"/>
    <property type="match status" value="1"/>
</dbReference>
<feature type="transmembrane region" description="Helical" evidence="6">
    <location>
        <begin position="153"/>
        <end position="169"/>
    </location>
</feature>
<dbReference type="InterPro" id="IPR010573">
    <property type="entry name" value="MFS_Str1/Tri12-like"/>
</dbReference>
<protein>
    <submittedName>
        <fullName evidence="7">Uncharacterized protein</fullName>
    </submittedName>
</protein>
<evidence type="ECO:0000256" key="1">
    <source>
        <dbReference type="ARBA" id="ARBA00004127"/>
    </source>
</evidence>
<keyword evidence="4 6" id="KW-1133">Transmembrane helix</keyword>
<proteinExistence type="predicted"/>
<reference evidence="7" key="1">
    <citation type="submission" date="2021-10" db="EMBL/GenBank/DDBJ databases">
        <title>De novo Genome Assembly of Clathrus columnatus (Basidiomycota, Fungi) Using Illumina and Nanopore Sequence Data.</title>
        <authorList>
            <person name="Ogiso-Tanaka E."/>
            <person name="Itagaki H."/>
            <person name="Hosoya T."/>
            <person name="Hosaka K."/>
        </authorList>
    </citation>
    <scope>NUCLEOTIDE SEQUENCE</scope>
    <source>
        <strain evidence="7">MO-923</strain>
    </source>
</reference>
<feature type="transmembrane region" description="Helical" evidence="6">
    <location>
        <begin position="7"/>
        <end position="32"/>
    </location>
</feature>
<dbReference type="GO" id="GO:0005886">
    <property type="term" value="C:plasma membrane"/>
    <property type="evidence" value="ECO:0007669"/>
    <property type="project" value="TreeGrafter"/>
</dbReference>
<comment type="subcellular location">
    <subcellularLocation>
        <location evidence="1">Endomembrane system</location>
        <topology evidence="1">Multi-pass membrane protein</topology>
    </subcellularLocation>
</comment>
<organism evidence="7 8">
    <name type="scientific">Clathrus columnatus</name>
    <dbReference type="NCBI Taxonomy" id="1419009"/>
    <lineage>
        <taxon>Eukaryota</taxon>
        <taxon>Fungi</taxon>
        <taxon>Dikarya</taxon>
        <taxon>Basidiomycota</taxon>
        <taxon>Agaricomycotina</taxon>
        <taxon>Agaricomycetes</taxon>
        <taxon>Phallomycetidae</taxon>
        <taxon>Phallales</taxon>
        <taxon>Clathraceae</taxon>
        <taxon>Clathrus</taxon>
    </lineage>
</organism>
<feature type="transmembrane region" description="Helical" evidence="6">
    <location>
        <begin position="181"/>
        <end position="201"/>
    </location>
</feature>
<evidence type="ECO:0000313" key="7">
    <source>
        <dbReference type="EMBL" id="GJJ13075.1"/>
    </source>
</evidence>
<dbReference type="GO" id="GO:0012505">
    <property type="term" value="C:endomembrane system"/>
    <property type="evidence" value="ECO:0007669"/>
    <property type="project" value="UniProtKB-SubCell"/>
</dbReference>
<keyword evidence="8" id="KW-1185">Reference proteome</keyword>
<evidence type="ECO:0000256" key="5">
    <source>
        <dbReference type="ARBA" id="ARBA00023136"/>
    </source>
</evidence>
<dbReference type="Proteomes" id="UP001050691">
    <property type="component" value="Unassembled WGS sequence"/>
</dbReference>
<dbReference type="GO" id="GO:0000329">
    <property type="term" value="C:fungal-type vacuole membrane"/>
    <property type="evidence" value="ECO:0007669"/>
    <property type="project" value="TreeGrafter"/>
</dbReference>
<feature type="transmembrane region" description="Helical" evidence="6">
    <location>
        <begin position="117"/>
        <end position="141"/>
    </location>
</feature>
<feature type="transmembrane region" description="Helical" evidence="6">
    <location>
        <begin position="44"/>
        <end position="64"/>
    </location>
</feature>
<keyword evidence="3 6" id="KW-0812">Transmembrane</keyword>
<dbReference type="EMBL" id="BPWL01000008">
    <property type="protein sequence ID" value="GJJ13075.1"/>
    <property type="molecule type" value="Genomic_DNA"/>
</dbReference>
<evidence type="ECO:0000256" key="3">
    <source>
        <dbReference type="ARBA" id="ARBA00022692"/>
    </source>
</evidence>
<keyword evidence="5 6" id="KW-0472">Membrane</keyword>
<evidence type="ECO:0000256" key="6">
    <source>
        <dbReference type="SAM" id="Phobius"/>
    </source>
</evidence>
<comment type="caution">
    <text evidence="7">The sequence shown here is derived from an EMBL/GenBank/DDBJ whole genome shotgun (WGS) entry which is preliminary data.</text>
</comment>
<dbReference type="GO" id="GO:0015174">
    <property type="term" value="F:basic amino acid transmembrane transporter activity"/>
    <property type="evidence" value="ECO:0007669"/>
    <property type="project" value="TreeGrafter"/>
</dbReference>
<evidence type="ECO:0000256" key="4">
    <source>
        <dbReference type="ARBA" id="ARBA00022989"/>
    </source>
</evidence>
<evidence type="ECO:0000313" key="8">
    <source>
        <dbReference type="Proteomes" id="UP001050691"/>
    </source>
</evidence>
<dbReference type="PANTHER" id="PTHR23501">
    <property type="entry name" value="MAJOR FACILITATOR SUPERFAMILY"/>
    <property type="match status" value="1"/>
</dbReference>
<dbReference type="Pfam" id="PF06609">
    <property type="entry name" value="TRI12"/>
    <property type="match status" value="1"/>
</dbReference>
<accession>A0AAV5AMB8</accession>
<dbReference type="AlphaFoldDB" id="A0AAV5AMB8"/>
<keyword evidence="2" id="KW-0813">Transport</keyword>
<name>A0AAV5AMB8_9AGAM</name>
<sequence length="227" mass="24355">MLIASRAIAGMGGGGIMTVANISLTDLIPLLYGAGAGLGGPLGGWINQVVPLLLLCMTIIVLRLDIPLSEDVRRQSKMEKLRRIDWLGALTLVTGVGSLLLGFSLKTSEDLEWTNLWVWIPLVTSVLALVSFVLVEAYFSVAPIMPLRILKERTPLAIAIGNLYYFATVKLKASSEAGAHLLPNSVAVSLGSLFAGWYISISRSPFKLGVKFTVRTGSCDELGDIII</sequence>
<gene>
    <name evidence="7" type="ORF">Clacol_007325</name>
</gene>